<keyword evidence="1" id="KW-0732">Signal</keyword>
<evidence type="ECO:0000313" key="3">
    <source>
        <dbReference type="Proteomes" id="UP000634136"/>
    </source>
</evidence>
<evidence type="ECO:0000313" key="2">
    <source>
        <dbReference type="EMBL" id="KAF7833176.1"/>
    </source>
</evidence>
<feature type="chain" id="PRO_5032326833" evidence="1">
    <location>
        <begin position="20"/>
        <end position="385"/>
    </location>
</feature>
<dbReference type="AlphaFoldDB" id="A0A835C878"/>
<keyword evidence="3" id="KW-1185">Reference proteome</keyword>
<proteinExistence type="predicted"/>
<evidence type="ECO:0000256" key="1">
    <source>
        <dbReference type="SAM" id="SignalP"/>
    </source>
</evidence>
<accession>A0A835C878</accession>
<reference evidence="2" key="1">
    <citation type="submission" date="2020-09" db="EMBL/GenBank/DDBJ databases">
        <title>Genome-Enabled Discovery of Anthraquinone Biosynthesis in Senna tora.</title>
        <authorList>
            <person name="Kang S.-H."/>
            <person name="Pandey R.P."/>
            <person name="Lee C.-M."/>
            <person name="Sim J.-S."/>
            <person name="Jeong J.-T."/>
            <person name="Choi B.-S."/>
            <person name="Jung M."/>
            <person name="Ginzburg D."/>
            <person name="Zhao K."/>
            <person name="Won S.Y."/>
            <person name="Oh T.-J."/>
            <person name="Yu Y."/>
            <person name="Kim N.-H."/>
            <person name="Lee O.R."/>
            <person name="Lee T.-H."/>
            <person name="Bashyal P."/>
            <person name="Kim T.-S."/>
            <person name="Lee W.-H."/>
            <person name="Kawkins C."/>
            <person name="Kim C.-K."/>
            <person name="Kim J.S."/>
            <person name="Ahn B.O."/>
            <person name="Rhee S.Y."/>
            <person name="Sohng J.K."/>
        </authorList>
    </citation>
    <scope>NUCLEOTIDE SEQUENCE</scope>
    <source>
        <tissue evidence="2">Leaf</tissue>
    </source>
</reference>
<comment type="caution">
    <text evidence="2">The sequence shown here is derived from an EMBL/GenBank/DDBJ whole genome shotgun (WGS) entry which is preliminary data.</text>
</comment>
<dbReference type="Proteomes" id="UP000634136">
    <property type="component" value="Unassembled WGS sequence"/>
</dbReference>
<feature type="signal peptide" evidence="1">
    <location>
        <begin position="1"/>
        <end position="19"/>
    </location>
</feature>
<sequence length="385" mass="44188">MRWFWLKFLLLQFIIQSQERLGSPSSFSFKVSHNTDHYGFSSSLFQHFNSKIFYGVKPSLPSCLNYSDMISKLHQNREAIISHILTQLSYWSNPESISDCYITFLLPHSPSMRSVIIRKRLESSDFLLLFVSDANSHLHLDFENQFGTVEAGHLVEFAHFEKEQGMAPQPLQAHSLIVEGGNWYLVGPYFHVLNYSPLFHMLSLAKGDAEEIPPRLRHCGVTMSSQFPVKLCISKTEFTWFKLTHRRKKSSIGSELLFCDHIPLFIKHSSISIKLKLHYRSIDRVILNTLHGVVRDHMCGSTMISVNKRSSLCDKVESCRTNSNLKAKTLIQTLHLFMKHCRDIVARPITSRISMPNSTTTSTELMNSLITKANPNMNVIIQLQQ</sequence>
<protein>
    <submittedName>
        <fullName evidence="2">Uncharacterized protein</fullName>
    </submittedName>
</protein>
<gene>
    <name evidence="2" type="ORF">G2W53_015509</name>
</gene>
<dbReference type="EMBL" id="JAAIUW010000005">
    <property type="protein sequence ID" value="KAF7833176.1"/>
    <property type="molecule type" value="Genomic_DNA"/>
</dbReference>
<organism evidence="2 3">
    <name type="scientific">Senna tora</name>
    <dbReference type="NCBI Taxonomy" id="362788"/>
    <lineage>
        <taxon>Eukaryota</taxon>
        <taxon>Viridiplantae</taxon>
        <taxon>Streptophyta</taxon>
        <taxon>Embryophyta</taxon>
        <taxon>Tracheophyta</taxon>
        <taxon>Spermatophyta</taxon>
        <taxon>Magnoliopsida</taxon>
        <taxon>eudicotyledons</taxon>
        <taxon>Gunneridae</taxon>
        <taxon>Pentapetalae</taxon>
        <taxon>rosids</taxon>
        <taxon>fabids</taxon>
        <taxon>Fabales</taxon>
        <taxon>Fabaceae</taxon>
        <taxon>Caesalpinioideae</taxon>
        <taxon>Cassia clade</taxon>
        <taxon>Senna</taxon>
    </lineage>
</organism>
<name>A0A835C878_9FABA</name>